<evidence type="ECO:0000256" key="6">
    <source>
        <dbReference type="ARBA" id="ARBA00022692"/>
    </source>
</evidence>
<accession>A0A382QNW7</accession>
<dbReference type="PANTHER" id="PTHR45528:SF9">
    <property type="entry name" value="SENSOR HISTIDINE KINASE YBDK"/>
    <property type="match status" value="1"/>
</dbReference>
<dbReference type="SUPFAM" id="SSF158472">
    <property type="entry name" value="HAMP domain-like"/>
    <property type="match status" value="1"/>
</dbReference>
<dbReference type="Gene3D" id="3.30.450.20">
    <property type="entry name" value="PAS domain"/>
    <property type="match status" value="1"/>
</dbReference>
<feature type="non-terminal residue" evidence="12">
    <location>
        <position position="330"/>
    </location>
</feature>
<feature type="transmembrane region" description="Helical" evidence="10">
    <location>
        <begin position="62"/>
        <end position="84"/>
    </location>
</feature>
<reference evidence="12" key="1">
    <citation type="submission" date="2018-05" db="EMBL/GenBank/DDBJ databases">
        <authorList>
            <person name="Lanie J.A."/>
            <person name="Ng W.-L."/>
            <person name="Kazmierczak K.M."/>
            <person name="Andrzejewski T.M."/>
            <person name="Davidsen T.M."/>
            <person name="Wayne K.J."/>
            <person name="Tettelin H."/>
            <person name="Glass J.I."/>
            <person name="Rusch D."/>
            <person name="Podicherti R."/>
            <person name="Tsui H.-C.T."/>
            <person name="Winkler M.E."/>
        </authorList>
    </citation>
    <scope>NUCLEOTIDE SEQUENCE</scope>
</reference>
<dbReference type="CDD" id="cd00082">
    <property type="entry name" value="HisKA"/>
    <property type="match status" value="1"/>
</dbReference>
<dbReference type="InterPro" id="IPR035965">
    <property type="entry name" value="PAS-like_dom_sf"/>
</dbReference>
<evidence type="ECO:0000256" key="3">
    <source>
        <dbReference type="ARBA" id="ARBA00012438"/>
    </source>
</evidence>
<dbReference type="EC" id="2.7.13.3" evidence="3"/>
<dbReference type="AlphaFoldDB" id="A0A382QNW7"/>
<comment type="subcellular location">
    <subcellularLocation>
        <location evidence="2">Membrane</location>
        <topology evidence="2">Multi-pass membrane protein</topology>
    </subcellularLocation>
</comment>
<organism evidence="12">
    <name type="scientific">marine metagenome</name>
    <dbReference type="NCBI Taxonomy" id="408172"/>
    <lineage>
        <taxon>unclassified sequences</taxon>
        <taxon>metagenomes</taxon>
        <taxon>ecological metagenomes</taxon>
    </lineage>
</organism>
<gene>
    <name evidence="12" type="ORF">METZ01_LOCUS339990</name>
</gene>
<sequence length="330" mass="36615">SAEGAYLIRVLVPVLGLSSNEIPLYLQSIFGVDPALSMMAESVEQTYAKYGRLTFLKIPLQYSYIFTLALVVLLALLIAVYGSIEFSKNLVEPIESLEEGTRSVAEGDLDIHIPRAGKDEIGILVNSFNEMVNKLASAQTEASESRKIIEHERTTLQAILSGLSAGVIVLDEKQNITLINPAASIILNVDTESHIGCNVKNIVKTNDLFSQFVSKAISKIEHKKSWREKITLDLADSTKEIMCSYRELSSSTNNAILLLVFEDISDFLKAQQEAAWSDVARHMAHEIKNPLTPIQLSAERLRKRYASMLKADDLDFLSKSTNTIINQVEL</sequence>
<dbReference type="Pfam" id="PF00672">
    <property type="entry name" value="HAMP"/>
    <property type="match status" value="1"/>
</dbReference>
<feature type="domain" description="HAMP" evidence="11">
    <location>
        <begin position="88"/>
        <end position="140"/>
    </location>
</feature>
<dbReference type="Gene3D" id="1.10.287.130">
    <property type="match status" value="1"/>
</dbReference>
<evidence type="ECO:0000259" key="11">
    <source>
        <dbReference type="PROSITE" id="PS50885"/>
    </source>
</evidence>
<keyword evidence="5" id="KW-0808">Transferase</keyword>
<dbReference type="InterPro" id="IPR003661">
    <property type="entry name" value="HisK_dim/P_dom"/>
</dbReference>
<evidence type="ECO:0000256" key="4">
    <source>
        <dbReference type="ARBA" id="ARBA00022553"/>
    </source>
</evidence>
<dbReference type="Gene3D" id="6.10.340.10">
    <property type="match status" value="1"/>
</dbReference>
<dbReference type="GO" id="GO:0016020">
    <property type="term" value="C:membrane"/>
    <property type="evidence" value="ECO:0007669"/>
    <property type="project" value="UniProtKB-SubCell"/>
</dbReference>
<comment type="catalytic activity">
    <reaction evidence="1">
        <text>ATP + protein L-histidine = ADP + protein N-phospho-L-histidine.</text>
        <dbReference type="EC" id="2.7.13.3"/>
    </reaction>
</comment>
<dbReference type="InterPro" id="IPR013767">
    <property type="entry name" value="PAS_fold"/>
</dbReference>
<dbReference type="SUPFAM" id="SSF47384">
    <property type="entry name" value="Homodimeric domain of signal transducing histidine kinase"/>
    <property type="match status" value="1"/>
</dbReference>
<evidence type="ECO:0000256" key="2">
    <source>
        <dbReference type="ARBA" id="ARBA00004141"/>
    </source>
</evidence>
<evidence type="ECO:0000256" key="7">
    <source>
        <dbReference type="ARBA" id="ARBA00022777"/>
    </source>
</evidence>
<dbReference type="SUPFAM" id="SSF55785">
    <property type="entry name" value="PYP-like sensor domain (PAS domain)"/>
    <property type="match status" value="1"/>
</dbReference>
<dbReference type="InterPro" id="IPR050398">
    <property type="entry name" value="HssS/ArlS-like"/>
</dbReference>
<keyword evidence="8 10" id="KW-1133">Transmembrane helix</keyword>
<dbReference type="CDD" id="cd06225">
    <property type="entry name" value="HAMP"/>
    <property type="match status" value="1"/>
</dbReference>
<dbReference type="InterPro" id="IPR003660">
    <property type="entry name" value="HAMP_dom"/>
</dbReference>
<dbReference type="GO" id="GO:0006355">
    <property type="term" value="P:regulation of DNA-templated transcription"/>
    <property type="evidence" value="ECO:0007669"/>
    <property type="project" value="InterPro"/>
</dbReference>
<feature type="non-terminal residue" evidence="12">
    <location>
        <position position="1"/>
    </location>
</feature>
<dbReference type="GO" id="GO:0000155">
    <property type="term" value="F:phosphorelay sensor kinase activity"/>
    <property type="evidence" value="ECO:0007669"/>
    <property type="project" value="InterPro"/>
</dbReference>
<evidence type="ECO:0000256" key="5">
    <source>
        <dbReference type="ARBA" id="ARBA00022679"/>
    </source>
</evidence>
<evidence type="ECO:0000256" key="10">
    <source>
        <dbReference type="SAM" id="Phobius"/>
    </source>
</evidence>
<dbReference type="Pfam" id="PF00989">
    <property type="entry name" value="PAS"/>
    <property type="match status" value="1"/>
</dbReference>
<dbReference type="PANTHER" id="PTHR45528">
    <property type="entry name" value="SENSOR HISTIDINE KINASE CPXA"/>
    <property type="match status" value="1"/>
</dbReference>
<evidence type="ECO:0000313" key="12">
    <source>
        <dbReference type="EMBL" id="SVC87136.1"/>
    </source>
</evidence>
<dbReference type="PROSITE" id="PS50885">
    <property type="entry name" value="HAMP"/>
    <property type="match status" value="1"/>
</dbReference>
<proteinExistence type="predicted"/>
<dbReference type="Pfam" id="PF00512">
    <property type="entry name" value="HisKA"/>
    <property type="match status" value="1"/>
</dbReference>
<evidence type="ECO:0000256" key="9">
    <source>
        <dbReference type="ARBA" id="ARBA00023136"/>
    </source>
</evidence>
<protein>
    <recommendedName>
        <fullName evidence="3">histidine kinase</fullName>
        <ecNumber evidence="3">2.7.13.3</ecNumber>
    </recommendedName>
</protein>
<keyword evidence="4" id="KW-0597">Phosphoprotein</keyword>
<dbReference type="SMART" id="SM00304">
    <property type="entry name" value="HAMP"/>
    <property type="match status" value="1"/>
</dbReference>
<name>A0A382QNW7_9ZZZZ</name>
<keyword evidence="6 10" id="KW-0812">Transmembrane</keyword>
<evidence type="ECO:0000256" key="1">
    <source>
        <dbReference type="ARBA" id="ARBA00000085"/>
    </source>
</evidence>
<dbReference type="EMBL" id="UINC01115826">
    <property type="protein sequence ID" value="SVC87136.1"/>
    <property type="molecule type" value="Genomic_DNA"/>
</dbReference>
<keyword evidence="7" id="KW-0418">Kinase</keyword>
<keyword evidence="9 10" id="KW-0472">Membrane</keyword>
<dbReference type="InterPro" id="IPR036097">
    <property type="entry name" value="HisK_dim/P_sf"/>
</dbReference>
<evidence type="ECO:0000256" key="8">
    <source>
        <dbReference type="ARBA" id="ARBA00022989"/>
    </source>
</evidence>